<name>A0A3P8K189_TSUPA</name>
<dbReference type="EMBL" id="LR131273">
    <property type="protein sequence ID" value="VDR39229.1"/>
    <property type="molecule type" value="Genomic_DNA"/>
</dbReference>
<organism evidence="1 2">
    <name type="scientific">Tsukamurella paurometabola</name>
    <name type="common">Corynebacterium paurometabolum</name>
    <dbReference type="NCBI Taxonomy" id="2061"/>
    <lineage>
        <taxon>Bacteria</taxon>
        <taxon>Bacillati</taxon>
        <taxon>Actinomycetota</taxon>
        <taxon>Actinomycetes</taxon>
        <taxon>Mycobacteriales</taxon>
        <taxon>Tsukamurellaceae</taxon>
        <taxon>Tsukamurella</taxon>
    </lineage>
</organism>
<dbReference type="SUPFAM" id="SSF50494">
    <property type="entry name" value="Trypsin-like serine proteases"/>
    <property type="match status" value="1"/>
</dbReference>
<gene>
    <name evidence="1" type="ORF">NCTC10741_02366</name>
</gene>
<dbReference type="Proteomes" id="UP000271626">
    <property type="component" value="Chromosome"/>
</dbReference>
<dbReference type="InterPro" id="IPR009003">
    <property type="entry name" value="Peptidase_S1_PA"/>
</dbReference>
<evidence type="ECO:0000313" key="2">
    <source>
        <dbReference type="Proteomes" id="UP000271626"/>
    </source>
</evidence>
<evidence type="ECO:0000313" key="1">
    <source>
        <dbReference type="EMBL" id="VDR39229.1"/>
    </source>
</evidence>
<sequence>MAPSASIRIGADPCAPTERTFVNPLRTLLAALVTTLSVLTALPVVAHAERTLAPGDTIDTDAGSCSIGYFATDSSGGLYIVTAGHCSDHTDSPVAAHGIEIGTVVAGYDECQGEGGACEFGKYGITIIRLHRGTDITLRHWWTSAGDAAVGDTVCISGGGDRTTRCGAAATANASFTDVRGIESVPGDSGSGAWGAPDYRLVGLVISHGEGTTQIQPVSDAQAKARRLGYDLSILVR</sequence>
<dbReference type="AlphaFoldDB" id="A0A3P8K189"/>
<accession>A0A3P8K189</accession>
<proteinExistence type="predicted"/>
<protein>
    <recommendedName>
        <fullName evidence="3">Serine protease</fullName>
    </recommendedName>
</protein>
<evidence type="ECO:0008006" key="3">
    <source>
        <dbReference type="Google" id="ProtNLM"/>
    </source>
</evidence>
<dbReference type="Gene3D" id="2.40.10.10">
    <property type="entry name" value="Trypsin-like serine proteases"/>
    <property type="match status" value="1"/>
</dbReference>
<reference evidence="1 2" key="1">
    <citation type="submission" date="2018-12" db="EMBL/GenBank/DDBJ databases">
        <authorList>
            <consortium name="Pathogen Informatics"/>
        </authorList>
    </citation>
    <scope>NUCLEOTIDE SEQUENCE [LARGE SCALE GENOMIC DNA]</scope>
    <source>
        <strain evidence="1 2">NCTC10741</strain>
    </source>
</reference>
<dbReference type="InterPro" id="IPR043504">
    <property type="entry name" value="Peptidase_S1_PA_chymotrypsin"/>
</dbReference>